<evidence type="ECO:0000256" key="1">
    <source>
        <dbReference type="ARBA" id="ARBA00022729"/>
    </source>
</evidence>
<feature type="domain" description="IPT/TIG" evidence="3">
    <location>
        <begin position="195"/>
        <end position="277"/>
    </location>
</feature>
<dbReference type="Pfam" id="PF13620">
    <property type="entry name" value="CarboxypepD_reg"/>
    <property type="match status" value="1"/>
</dbReference>
<feature type="region of interest" description="Disordered" evidence="2">
    <location>
        <begin position="59"/>
        <end position="108"/>
    </location>
</feature>
<dbReference type="InterPro" id="IPR052387">
    <property type="entry name" value="Fibrocystin"/>
</dbReference>
<keyword evidence="1" id="KW-0732">Signal</keyword>
<feature type="domain" description="IPT/TIG" evidence="3">
    <location>
        <begin position="279"/>
        <end position="363"/>
    </location>
</feature>
<sequence length="1057" mass="110462">MVGGDRPRRSVFSYPAPGPGGFVKLELCTRHLHLTHRWFLSLTLLGVLLGSVACGEDLDPDSVHEEEDTSLPNPDAGAPDGDTHDPDADAEEDADRRPPPTDGGDWEFEDDLGLTAVIPARGPLAGGTPIRLEGSGLGPEVQIFFDDLPLDTTFEGGQLTALTPPAEATGPVTVRAFALDGTSVELVNGFTYANPLHLESVSPSVLPTTGGIEISAHGQGFTEGLRVNVGGRPAPRVTILSGDHLRFVAPPHPAGSAEVELVGPDASATFDDTLRYFDELEITSLAPASGPTAGGQLVAINADGLTADTEATLGGRPALVESIDLTTGTLTLRTPAASSAGPADLLLVNDLSAALQPDAYHYTDATAPALLGLSPAAGSTAGGTLISVAGVGLDHPDARLRIGGQLATLIDAGPHHALATTPPGAPGAADVTLLHGTAEIDTLVEAFDYLPALGLTAVEPARGPASGGTTVTLRGEGLDQVTSVDFGGLAASFEHVDSTTLRVTTPAALPATVDVRVRYGQTRAMMPDAYTFVGEPQIWSFSPARGAIAGGTFVTLQGQGFDGDLTLRVGNAEALDLQRVGPNTLTFRTPPNAAGPHPIELRAAGQNVAAPYPFGYFNPLSNFGGASGAEIQGAVNVTVLTQGGDPIPGAFVMLSTRADTPYSGRTNANGQVTLSGPDVLGAQVVTATAPTFSTTTVHQVDAENLTLILNPIDPGEGEGGGIFPPLGYIKGRVSVTGKDSDLDASLQVNLTRVRTTRNALTGATINPGLFASITGGEGRYEIRTRTGDMALVAFCGHWDADAEIFTPLFMGIERYLFVADGDALEVDLECNIPLNKELGVNLIDPVFAPDGPNENRVVGYVNLGFEGFIQMPNPVYSLDHFITLGALPPAEGVLSDATYAVLAGSYRSSGVPYTQTAIEDISPEARSISTEPLVAVPRPVSPAPGGVVTNGELRLGLDGVNPPDFFYIVARNALGLPVWTFVVPGHERVVRLPQLPDFSDLPAEERPEPYQPGPLYVVAYGIRTQSFDFDQFSYRDFSSERWKAFSVSTWEMRLSDD</sequence>
<evidence type="ECO:0000259" key="3">
    <source>
        <dbReference type="SMART" id="SM00429"/>
    </source>
</evidence>
<dbReference type="Proteomes" id="UP000249169">
    <property type="component" value="Unassembled WGS sequence"/>
</dbReference>
<organism evidence="4 5">
    <name type="scientific">Lujinxingia litoralis</name>
    <dbReference type="NCBI Taxonomy" id="2211119"/>
    <lineage>
        <taxon>Bacteria</taxon>
        <taxon>Deltaproteobacteria</taxon>
        <taxon>Bradymonadales</taxon>
        <taxon>Lujinxingiaceae</taxon>
        <taxon>Lujinxingia</taxon>
    </lineage>
</organism>
<reference evidence="4 5" key="1">
    <citation type="submission" date="2018-05" db="EMBL/GenBank/DDBJ databases">
        <title>Lujinxingia marina gen. nov. sp. nov., a new facultative anaerobic member of the class Deltaproteobacteria, and proposal of Lujinxingaceae fam. nov.</title>
        <authorList>
            <person name="Li C.-M."/>
        </authorList>
    </citation>
    <scope>NUCLEOTIDE SEQUENCE [LARGE SCALE GENOMIC DNA]</scope>
    <source>
        <strain evidence="4 5">B210</strain>
    </source>
</reference>
<name>A0A328C831_9DELT</name>
<feature type="domain" description="IPT/TIG" evidence="3">
    <location>
        <begin position="367"/>
        <end position="450"/>
    </location>
</feature>
<dbReference type="SUPFAM" id="SSF49464">
    <property type="entry name" value="Carboxypeptidase regulatory domain-like"/>
    <property type="match status" value="1"/>
</dbReference>
<dbReference type="Gene3D" id="2.60.40.10">
    <property type="entry name" value="Immunoglobulins"/>
    <property type="match status" value="6"/>
</dbReference>
<dbReference type="InterPro" id="IPR008969">
    <property type="entry name" value="CarboxyPept-like_regulatory"/>
</dbReference>
<evidence type="ECO:0000256" key="2">
    <source>
        <dbReference type="SAM" id="MobiDB-lite"/>
    </source>
</evidence>
<gene>
    <name evidence="4" type="ORF">DL240_08020</name>
</gene>
<evidence type="ECO:0000313" key="5">
    <source>
        <dbReference type="Proteomes" id="UP000249169"/>
    </source>
</evidence>
<dbReference type="SMART" id="SM00429">
    <property type="entry name" value="IPT"/>
    <property type="match status" value="6"/>
</dbReference>
<dbReference type="EMBL" id="QHKO01000003">
    <property type="protein sequence ID" value="RAL22830.1"/>
    <property type="molecule type" value="Genomic_DNA"/>
</dbReference>
<evidence type="ECO:0000313" key="4">
    <source>
        <dbReference type="EMBL" id="RAL22830.1"/>
    </source>
</evidence>
<proteinExistence type="predicted"/>
<feature type="domain" description="IPT/TIG" evidence="3">
    <location>
        <begin position="535"/>
        <end position="617"/>
    </location>
</feature>
<comment type="caution">
    <text evidence="4">The sequence shown here is derived from an EMBL/GenBank/DDBJ whole genome shotgun (WGS) entry which is preliminary data.</text>
</comment>
<dbReference type="CDD" id="cd00102">
    <property type="entry name" value="IPT"/>
    <property type="match status" value="3"/>
</dbReference>
<feature type="compositionally biased region" description="Acidic residues" evidence="2">
    <location>
        <begin position="59"/>
        <end position="69"/>
    </location>
</feature>
<keyword evidence="5" id="KW-1185">Reference proteome</keyword>
<dbReference type="InterPro" id="IPR013783">
    <property type="entry name" value="Ig-like_fold"/>
</dbReference>
<accession>A0A328C831</accession>
<protein>
    <recommendedName>
        <fullName evidence="3">IPT/TIG domain-containing protein</fullName>
    </recommendedName>
</protein>
<dbReference type="AlphaFoldDB" id="A0A328C831"/>
<dbReference type="Pfam" id="PF01833">
    <property type="entry name" value="TIG"/>
    <property type="match status" value="5"/>
</dbReference>
<feature type="domain" description="IPT/TIG" evidence="3">
    <location>
        <begin position="452"/>
        <end position="533"/>
    </location>
</feature>
<dbReference type="CDD" id="cd00603">
    <property type="entry name" value="IPT_PCSR"/>
    <property type="match status" value="1"/>
</dbReference>
<dbReference type="PANTHER" id="PTHR46769">
    <property type="entry name" value="POLYCYSTIC KIDNEY AND HEPATIC DISEASE 1 (AUTOSOMAL RECESSIVE)-LIKE 1"/>
    <property type="match status" value="1"/>
</dbReference>
<dbReference type="SUPFAM" id="SSF81296">
    <property type="entry name" value="E set domains"/>
    <property type="match status" value="5"/>
</dbReference>
<dbReference type="InterPro" id="IPR014756">
    <property type="entry name" value="Ig_E-set"/>
</dbReference>
<dbReference type="InterPro" id="IPR002909">
    <property type="entry name" value="IPT_dom"/>
</dbReference>
<dbReference type="PANTHER" id="PTHR46769:SF2">
    <property type="entry name" value="FIBROCYSTIN-L ISOFORM 2 PRECURSOR-RELATED"/>
    <property type="match status" value="1"/>
</dbReference>
<feature type="domain" description="IPT/TIG" evidence="3">
    <location>
        <begin position="111"/>
        <end position="193"/>
    </location>
</feature>